<feature type="compositionally biased region" description="Basic and acidic residues" evidence="1">
    <location>
        <begin position="1820"/>
        <end position="1834"/>
    </location>
</feature>
<keyword evidence="3" id="KW-1185">Reference proteome</keyword>
<feature type="compositionally biased region" description="Basic and acidic residues" evidence="1">
    <location>
        <begin position="1595"/>
        <end position="1644"/>
    </location>
</feature>
<dbReference type="RefSeq" id="XP_030835426.1">
    <property type="nucleotide sequence ID" value="XM_030979566.1"/>
</dbReference>
<feature type="region of interest" description="Disordered" evidence="1">
    <location>
        <begin position="2217"/>
        <end position="2238"/>
    </location>
</feature>
<dbReference type="GeneID" id="100891130"/>
<feature type="compositionally biased region" description="Basic and acidic residues" evidence="1">
    <location>
        <begin position="99"/>
        <end position="119"/>
    </location>
</feature>
<dbReference type="Proteomes" id="UP000007110">
    <property type="component" value="Unassembled WGS sequence"/>
</dbReference>
<feature type="region of interest" description="Disordered" evidence="1">
    <location>
        <begin position="2456"/>
        <end position="2530"/>
    </location>
</feature>
<feature type="region of interest" description="Disordered" evidence="1">
    <location>
        <begin position="1820"/>
        <end position="1926"/>
    </location>
</feature>
<feature type="compositionally biased region" description="Basic and acidic residues" evidence="1">
    <location>
        <begin position="1516"/>
        <end position="1539"/>
    </location>
</feature>
<feature type="region of interest" description="Disordered" evidence="1">
    <location>
        <begin position="365"/>
        <end position="409"/>
    </location>
</feature>
<feature type="compositionally biased region" description="Polar residues" evidence="1">
    <location>
        <begin position="2219"/>
        <end position="2230"/>
    </location>
</feature>
<feature type="region of interest" description="Disordered" evidence="1">
    <location>
        <begin position="1404"/>
        <end position="1449"/>
    </location>
</feature>
<feature type="compositionally biased region" description="Basic and acidic residues" evidence="1">
    <location>
        <begin position="1668"/>
        <end position="1678"/>
    </location>
</feature>
<dbReference type="OMA" id="YDERHES"/>
<reference evidence="2" key="2">
    <citation type="submission" date="2021-01" db="UniProtKB">
        <authorList>
            <consortium name="EnsemblMetazoa"/>
        </authorList>
    </citation>
    <scope>IDENTIFICATION</scope>
</reference>
<feature type="region of interest" description="Disordered" evidence="1">
    <location>
        <begin position="1467"/>
        <end position="1684"/>
    </location>
</feature>
<feature type="compositionally biased region" description="Basic residues" evidence="1">
    <location>
        <begin position="1579"/>
        <end position="1594"/>
    </location>
</feature>
<feature type="compositionally biased region" description="Basic and acidic residues" evidence="1">
    <location>
        <begin position="1253"/>
        <end position="1268"/>
    </location>
</feature>
<dbReference type="RefSeq" id="XP_011662262.2">
    <property type="nucleotide sequence ID" value="XM_011663960.2"/>
</dbReference>
<feature type="compositionally biased region" description="Basic and acidic residues" evidence="1">
    <location>
        <begin position="828"/>
        <end position="851"/>
    </location>
</feature>
<feature type="compositionally biased region" description="Polar residues" evidence="1">
    <location>
        <begin position="130"/>
        <end position="164"/>
    </location>
</feature>
<feature type="compositionally biased region" description="Basic and acidic residues" evidence="1">
    <location>
        <begin position="2504"/>
        <end position="2514"/>
    </location>
</feature>
<feature type="compositionally biased region" description="Basic and acidic residues" evidence="1">
    <location>
        <begin position="1854"/>
        <end position="1886"/>
    </location>
</feature>
<protein>
    <submittedName>
        <fullName evidence="2">Uncharacterized protein</fullName>
    </submittedName>
</protein>
<feature type="region of interest" description="Disordered" evidence="1">
    <location>
        <begin position="1168"/>
        <end position="1206"/>
    </location>
</feature>
<feature type="compositionally biased region" description="Low complexity" evidence="1">
    <location>
        <begin position="2368"/>
        <end position="2383"/>
    </location>
</feature>
<evidence type="ECO:0000256" key="1">
    <source>
        <dbReference type="SAM" id="MobiDB-lite"/>
    </source>
</evidence>
<feature type="compositionally biased region" description="Basic and acidic residues" evidence="1">
    <location>
        <begin position="1917"/>
        <end position="1926"/>
    </location>
</feature>
<feature type="region of interest" description="Disordered" evidence="1">
    <location>
        <begin position="2559"/>
        <end position="2581"/>
    </location>
</feature>
<dbReference type="InParanoid" id="A0A7M7SVY8"/>
<dbReference type="EnsemblMetazoa" id="XM_030979565">
    <property type="protein sequence ID" value="XP_030835425"/>
    <property type="gene ID" value="LOC100891130"/>
</dbReference>
<name>A0A7M7SVY8_STRPU</name>
<feature type="compositionally biased region" description="Polar residues" evidence="1">
    <location>
        <begin position="373"/>
        <end position="383"/>
    </location>
</feature>
<feature type="region of interest" description="Disordered" evidence="1">
    <location>
        <begin position="1320"/>
        <end position="1339"/>
    </location>
</feature>
<feature type="compositionally biased region" description="Polar residues" evidence="1">
    <location>
        <begin position="67"/>
        <end position="80"/>
    </location>
</feature>
<feature type="compositionally biased region" description="Basic and acidic residues" evidence="1">
    <location>
        <begin position="197"/>
        <end position="220"/>
    </location>
</feature>
<feature type="compositionally biased region" description="Basic and acidic residues" evidence="1">
    <location>
        <begin position="1169"/>
        <end position="1193"/>
    </location>
</feature>
<dbReference type="RefSeq" id="XP_030835427.1">
    <property type="nucleotide sequence ID" value="XM_030979567.1"/>
</dbReference>
<feature type="region of interest" description="Disordered" evidence="1">
    <location>
        <begin position="2339"/>
        <end position="2419"/>
    </location>
</feature>
<sequence>MAGTGVTLSERFKGLNPWKLSSLEEEFEQQPTSGLSLSNILKLSSLAVTVNGKSKSRRPKVPSSRKYATTSLHKLFSQKSTGKEAKNEKLKSGNGDITVDQKKRIDPSNAEKSKCEKSGEVPLQGAIQVKPSNSEALIDGSKQTNIDPSKGSLNLLQNGVTSSIERPRDPRLLYGKGSYSTLAKTPGAVPQSGKPAIPEKSENQDTSEKASKSENPDKSKNPVKKKRSFGESLCSDSGAGLEAVGKKLDGGKTIQVVKRNAVTKKITGVVQMNMKRKPLQSTDPNKPPVKTYSSSHNALQRIAEAKKAEDITSAADSGAEVTTPKSLKGILQKNNLSVDSVETSEKGTESAVTSVTEVSVRTGNALKEDKSEQSVVKQSTNTKKPVKGKVKGSTKVAKPKQDVKNKTVSMTPNTPNIVLKFSITPSMDNGKFNLTVVSSSEDDQEKSDSKEQNVQMGIPLSIKHNPKETESAVTEVTEVSVRTGNALMGIPLSIEHNPKAAALSADDRKELDKPKQVPVTDEELKKGSPIQVHISNGANGHKTPSSASMSTLNDVSTSLAEGAHVSVGLDETKLDQGSMVSSGCVYTTARKVAQVSSHQSVVQINNSPPVPISYVYGSVASSSKAKPNIAQPVQTPYKSGYGIDGTQIQQHTPMSDQYEMPPNGHQGNEIWPHHQPSIVTQPSIVSAASSKSLITKGNVGITESLPVEGHEESLILGHSEPKEAPSNHPISDNMPITVRIQQNAQNANKEIQNKEGPCKPVHRTLTACASASEKEMATCSGADNFDLVDMEISTPVRHVPNSIEAISNEADVVPANSVGNGSVVPTLKSDEEKNAKSDFKETETAGRKDSEVISPSEWTDGEVKSKVDGQQAQVASWTTYLHEDTNSPMRSAFGSKQSFKEALSSLQSTLQTLNNSGDAEISKDEATAHHQVIEITKHPSPSTDVQHTTQIDVTSNKSQLVSVPKEAVLSPSASPVSQNISEVSGNAFQPDRTVPLPRLDVHTDLLCTNHTSENASVQNTLRIEIPNPPKVDGGTGNSMCNGTSQFQVETVLDGRNGVSVPTVIKSADSGNDDSLESQQKMGVVSKNNSVVDTCVTSSVIFEDRGIFEDTLNRSKSPGTPVEDEFSNQDPFGPKERVNYETQSRTDHFASSDIGGPSSMKYEEENNNACHEKENEPHYHVKDERHRHQSDFNRRGNRYPDSPKNRHRPVYMRELSNVSDISIENDEFGTFEDGYSQEALKPLLVRGRDTRMDHIEYPKDDPRISRREMYEDDQDYSDRTMSSHPCKETHPHYTHPPPRIERLDNEESVYSYPQPAERVHRYEAPDRPIQRYREEQSPDSRIYAKSDIGLSRRDSGGQFQETPVNPMIREQMTAVQALQIQINAAVNPAHRAALVMALQALTGGPVQSSTGEVRPEVETSTVPERQIEYRDVSDEVSSKHFRDDSVHDDPSNRKVEFTVVLRDDDEQFLRKDSTNQSRAGDHSKVQRHPYDAQERYPDSSAQHEHGSHYYRVVELNDDPHSDYPRQDGIRKERMVSHEIPRTVGRQRGTSLENSADSDGERHSSSRSRHGQSLSPEKRDKKQKKSISKKSKKKAKEFHGRPLIKDKTNKTDPHFIPLEDKDIVHRRIDPRRSLTPDPAGDPKELRPLTWPHTQVEESKKISRSKARKNMQKDKMPHPKPTDILPCSKNLNCKQEESVRGTLNNASCAEALAKENSNECLVKRVVHPEVVGNKEGKASSDGKEKGQAKEALGEITDKPDHVIEQTITEFVSEARVASSQVTSGSKEQHDNVAREVHVSCATHKDQLEQTNCDLVENASLDHIRNGKGSEDERRLDTSNESTTPTSSHSGGKKKRKSPESKKYDYGDDKVGESDYKRTPQRRKLSERSPERHRKYKHTRNDGEKTRHKRKYVSGSESDIDSDRGEHVREPGSKFKHYKQFSRFNKGYDWRSAKSGPFRPGSGMRSRTPSQRFDYRKYIYPGNLGKPYGNQKTVGSGRGRGFSRGRAHLPGLWREKETYCIDFTKEFKNSPSKSMASLGYTSIVSWEDIHVALLEIKAKMHAVENSSREVRKASSQLQVAPLLKVHKSALTALQCIMSEVFGRISIDRREMYLHRRKYEILMADIRIHAEVLGKLIPPDQEEAMLSEFVPNTTGIPRVKPAIELKVMNWLSLMANSDMLLAVKDIIKKKRNNLEYRVDAMKALDKKQPRRVEDRINRHFPRSRQWSGSDISPDTTRPECGNHRDAGQIKLEVSPEVRSCPEFCPSTPETPVEHLPRGFSEIRLPTHHRSGYREEHPEAGPSTDFKYPPEPVRKPISTSEENLVLMDICMPHDADENVSFSLVDIPSPGDQRPAESDQCTKPVPSKDLTTEFSVADSSSNDVNDTNISQKVSPEHSVVPQMPYDNPTPSGFVNSFKPATPSRYHHSEPKFYISRVQRLASKTLMSPESGSDLQMLLKSDAERKLKRSKSQQSPSSSDEPSSQVDMSVGKSELKSPRYSKKRHFLAKFQSDSERPDDSPKVDSSMLCKSPEPVSTKIRGNNLNAMYNEYDESCLVEEIAKIDSCVLEPSPPAPTSNSKNVPSHVGPS</sequence>
<feature type="region of interest" description="Disordered" evidence="1">
    <location>
        <begin position="503"/>
        <end position="525"/>
    </location>
</feature>
<feature type="region of interest" description="Disordered" evidence="1">
    <location>
        <begin position="823"/>
        <end position="852"/>
    </location>
</feature>
<organism evidence="2 3">
    <name type="scientific">Strongylocentrotus purpuratus</name>
    <name type="common">Purple sea urchin</name>
    <dbReference type="NCBI Taxonomy" id="7668"/>
    <lineage>
        <taxon>Eukaryota</taxon>
        <taxon>Metazoa</taxon>
        <taxon>Echinodermata</taxon>
        <taxon>Eleutherozoa</taxon>
        <taxon>Echinozoa</taxon>
        <taxon>Echinoidea</taxon>
        <taxon>Euechinoidea</taxon>
        <taxon>Echinacea</taxon>
        <taxon>Camarodonta</taxon>
        <taxon>Echinidea</taxon>
        <taxon>Strongylocentrotidae</taxon>
        <taxon>Strongylocentrotus</taxon>
    </lineage>
</organism>
<feature type="region of interest" description="Disordered" evidence="1">
    <location>
        <begin position="268"/>
        <end position="295"/>
    </location>
</feature>
<evidence type="ECO:0000313" key="3">
    <source>
        <dbReference type="Proteomes" id="UP000007110"/>
    </source>
</evidence>
<dbReference type="EnsemblMetazoa" id="XM_030979567">
    <property type="protein sequence ID" value="XP_030835427"/>
    <property type="gene ID" value="LOC100891130"/>
</dbReference>
<feature type="region of interest" description="Disordered" evidence="1">
    <location>
        <begin position="1111"/>
        <end position="1134"/>
    </location>
</feature>
<evidence type="ECO:0000313" key="2">
    <source>
        <dbReference type="EnsemblMetazoa" id="XP_030835425"/>
    </source>
</evidence>
<reference evidence="3" key="1">
    <citation type="submission" date="2015-02" db="EMBL/GenBank/DDBJ databases">
        <title>Genome sequencing for Strongylocentrotus purpuratus.</title>
        <authorList>
            <person name="Murali S."/>
            <person name="Liu Y."/>
            <person name="Vee V."/>
            <person name="English A."/>
            <person name="Wang M."/>
            <person name="Skinner E."/>
            <person name="Han Y."/>
            <person name="Muzny D.M."/>
            <person name="Worley K.C."/>
            <person name="Gibbs R.A."/>
        </authorList>
    </citation>
    <scope>NUCLEOTIDE SEQUENCE</scope>
</reference>
<feature type="compositionally biased region" description="Basic and acidic residues" evidence="1">
    <location>
        <begin position="1467"/>
        <end position="1506"/>
    </location>
</feature>
<dbReference type="RefSeq" id="XP_030835425.1">
    <property type="nucleotide sequence ID" value="XM_030979565.1"/>
</dbReference>
<dbReference type="OrthoDB" id="10478558at2759"/>
<feature type="compositionally biased region" description="Basic and acidic residues" evidence="1">
    <location>
        <begin position="1424"/>
        <end position="1449"/>
    </location>
</feature>
<feature type="compositionally biased region" description="Basic and acidic residues" evidence="1">
    <location>
        <begin position="81"/>
        <end position="91"/>
    </location>
</feature>
<dbReference type="EnsemblMetazoa" id="XM_030979566">
    <property type="protein sequence ID" value="XP_030835426"/>
    <property type="gene ID" value="LOC100891130"/>
</dbReference>
<feature type="region of interest" description="Disordered" evidence="1">
    <location>
        <begin position="51"/>
        <end position="252"/>
    </location>
</feature>
<accession>A0A7M7SVY8</accession>
<feature type="compositionally biased region" description="Low complexity" evidence="1">
    <location>
        <begin position="2464"/>
        <end position="2481"/>
    </location>
</feature>
<dbReference type="KEGG" id="spu:100891130"/>
<feature type="region of interest" description="Disordered" evidence="1">
    <location>
        <begin position="1253"/>
        <end position="1299"/>
    </location>
</feature>
<feature type="compositionally biased region" description="Basic and acidic residues" evidence="1">
    <location>
        <begin position="505"/>
        <end position="515"/>
    </location>
</feature>
<proteinExistence type="predicted"/>
<dbReference type="EnsemblMetazoa" id="XM_011663960">
    <property type="protein sequence ID" value="XP_011662262"/>
    <property type="gene ID" value="LOC100891130"/>
</dbReference>